<dbReference type="InterPro" id="IPR017900">
    <property type="entry name" value="4Fe4S_Fe_S_CS"/>
</dbReference>
<dbReference type="OrthoDB" id="9803397at2"/>
<evidence type="ECO:0000256" key="1">
    <source>
        <dbReference type="ARBA" id="ARBA00022723"/>
    </source>
</evidence>
<dbReference type="SUPFAM" id="SSF54862">
    <property type="entry name" value="4Fe-4S ferredoxins"/>
    <property type="match status" value="1"/>
</dbReference>
<reference evidence="5 6" key="1">
    <citation type="journal article" date="2014" name="G3 (Bethesda)">
        <title>Genome sequence of Candidatus Riesia pediculischaeffi, endosymbiont of chimpanzee lice, and genomic comparison of recently acquired endosymbionts from human and chimpanzee lice.</title>
        <authorList>
            <person name="Boyd B.M."/>
            <person name="Allen J.M."/>
            <person name="de Crecy-Lagard V."/>
            <person name="Reed D.L."/>
        </authorList>
    </citation>
    <scope>NUCLEOTIDE SEQUENCE [LARGE SCALE GENOMIC DNA]</scope>
    <source>
        <strain evidence="5 6">PTSU</strain>
    </source>
</reference>
<protein>
    <recommendedName>
        <fullName evidence="4">4Fe-4S ferredoxin-type domain-containing protein</fullName>
    </recommendedName>
</protein>
<accession>A0A0C1RZM6</accession>
<dbReference type="AlphaFoldDB" id="A0A0C1RZM6"/>
<dbReference type="PROSITE" id="PS51379">
    <property type="entry name" value="4FE4S_FER_2"/>
    <property type="match status" value="1"/>
</dbReference>
<keyword evidence="1" id="KW-0479">Metal-binding</keyword>
<dbReference type="GO" id="GO:0046872">
    <property type="term" value="F:metal ion binding"/>
    <property type="evidence" value="ECO:0007669"/>
    <property type="project" value="UniProtKB-KW"/>
</dbReference>
<dbReference type="Proteomes" id="UP000054529">
    <property type="component" value="Unassembled WGS sequence"/>
</dbReference>
<gene>
    <name evidence="5" type="ORF">P689_122224</name>
</gene>
<organism evidence="5 6">
    <name type="scientific">Candidatus Riesia pediculischaeffi PTSU</name>
    <dbReference type="NCBI Taxonomy" id="1401651"/>
    <lineage>
        <taxon>Bacteria</taxon>
        <taxon>Pseudomonadati</taxon>
        <taxon>Pseudomonadota</taxon>
        <taxon>Gammaproteobacteria</taxon>
        <taxon>Enterobacterales</taxon>
        <taxon>Enterobacteriaceae</taxon>
        <taxon>Candidatus Riesia</taxon>
    </lineage>
</organism>
<evidence type="ECO:0000256" key="2">
    <source>
        <dbReference type="ARBA" id="ARBA00023004"/>
    </source>
</evidence>
<dbReference type="PROSITE" id="PS00198">
    <property type="entry name" value="4FE4S_FER_1"/>
    <property type="match status" value="1"/>
</dbReference>
<dbReference type="Pfam" id="PF00037">
    <property type="entry name" value="Fer4"/>
    <property type="match status" value="1"/>
</dbReference>
<evidence type="ECO:0000256" key="3">
    <source>
        <dbReference type="ARBA" id="ARBA00023014"/>
    </source>
</evidence>
<feature type="domain" description="4Fe-4S ferredoxin-type" evidence="4">
    <location>
        <begin position="12"/>
        <end position="40"/>
    </location>
</feature>
<keyword evidence="3" id="KW-0411">Iron-sulfur</keyword>
<evidence type="ECO:0000313" key="6">
    <source>
        <dbReference type="Proteomes" id="UP000054529"/>
    </source>
</evidence>
<dbReference type="EMBL" id="AWXV01000004">
    <property type="protein sequence ID" value="KIE63742.1"/>
    <property type="molecule type" value="Genomic_DNA"/>
</dbReference>
<dbReference type="InterPro" id="IPR017896">
    <property type="entry name" value="4Fe4S_Fe-S-bd"/>
</dbReference>
<dbReference type="RefSeq" id="WP_052471818.1">
    <property type="nucleotide sequence ID" value="NZ_AWXV01000004.1"/>
</dbReference>
<evidence type="ECO:0000259" key="4">
    <source>
        <dbReference type="PROSITE" id="PS51379"/>
    </source>
</evidence>
<sequence>MNVIDVHKGGNMSYQIGKRCVKCGICELTCPKEAISIRNRNYYIERSICDGCDKYEKPICKKVCPIKKAIVEKTET</sequence>
<comment type="caution">
    <text evidence="5">The sequence shown here is derived from an EMBL/GenBank/DDBJ whole genome shotgun (WGS) entry which is preliminary data.</text>
</comment>
<name>A0A0C1RZM6_9ENTR</name>
<dbReference type="Gene3D" id="3.30.70.20">
    <property type="match status" value="1"/>
</dbReference>
<evidence type="ECO:0000313" key="5">
    <source>
        <dbReference type="EMBL" id="KIE63742.1"/>
    </source>
</evidence>
<keyword evidence="2" id="KW-0408">Iron</keyword>
<proteinExistence type="predicted"/>
<dbReference type="GO" id="GO:0051536">
    <property type="term" value="F:iron-sulfur cluster binding"/>
    <property type="evidence" value="ECO:0007669"/>
    <property type="project" value="UniProtKB-KW"/>
</dbReference>
<dbReference type="HOGENOM" id="CLU_139698_11_0_6"/>